<keyword evidence="3" id="KW-0645">Protease</keyword>
<dbReference type="InterPro" id="IPR057246">
    <property type="entry name" value="CARBOXYPEPT_ZN_1"/>
</dbReference>
<protein>
    <submittedName>
        <fullName evidence="12">Peptidase M14</fullName>
    </submittedName>
</protein>
<proteinExistence type="inferred from homology"/>
<dbReference type="GO" id="GO:0004181">
    <property type="term" value="F:metallocarboxypeptidase activity"/>
    <property type="evidence" value="ECO:0007669"/>
    <property type="project" value="InterPro"/>
</dbReference>
<dbReference type="GO" id="GO:0006508">
    <property type="term" value="P:proteolysis"/>
    <property type="evidence" value="ECO:0007669"/>
    <property type="project" value="UniProtKB-KW"/>
</dbReference>
<dbReference type="InterPro" id="IPR018392">
    <property type="entry name" value="LysM"/>
</dbReference>
<feature type="compositionally biased region" description="Basic and acidic residues" evidence="9">
    <location>
        <begin position="263"/>
        <end position="278"/>
    </location>
</feature>
<name>A0A0V8JFD9_9BACL</name>
<evidence type="ECO:0000313" key="12">
    <source>
        <dbReference type="EMBL" id="KSU85749.1"/>
    </source>
</evidence>
<comment type="caution">
    <text evidence="12">The sequence shown here is derived from an EMBL/GenBank/DDBJ whole genome shotgun (WGS) entry which is preliminary data.</text>
</comment>
<evidence type="ECO:0000256" key="1">
    <source>
        <dbReference type="ARBA" id="ARBA00001947"/>
    </source>
</evidence>
<dbReference type="Gene3D" id="3.40.630.10">
    <property type="entry name" value="Zn peptidases"/>
    <property type="match status" value="1"/>
</dbReference>
<gene>
    <name evidence="12" type="ORF">AS030_09700</name>
</gene>
<dbReference type="PANTHER" id="PTHR11705:SF143">
    <property type="entry name" value="SLL0236 PROTEIN"/>
    <property type="match status" value="1"/>
</dbReference>
<dbReference type="GO" id="GO:0005615">
    <property type="term" value="C:extracellular space"/>
    <property type="evidence" value="ECO:0007669"/>
    <property type="project" value="TreeGrafter"/>
</dbReference>
<dbReference type="PROSITE" id="PS00132">
    <property type="entry name" value="CARBOXYPEPT_ZN_1"/>
    <property type="match status" value="1"/>
</dbReference>
<dbReference type="Pfam" id="PF01476">
    <property type="entry name" value="LysM"/>
    <property type="match status" value="2"/>
</dbReference>
<feature type="domain" description="LysM" evidence="10">
    <location>
        <begin position="1"/>
        <end position="45"/>
    </location>
</feature>
<dbReference type="Proteomes" id="UP000054099">
    <property type="component" value="Unassembled WGS sequence"/>
</dbReference>
<dbReference type="EMBL" id="LNQN01000001">
    <property type="protein sequence ID" value="KSU85749.1"/>
    <property type="molecule type" value="Genomic_DNA"/>
</dbReference>
<evidence type="ECO:0000256" key="8">
    <source>
        <dbReference type="PROSITE-ProRule" id="PRU01379"/>
    </source>
</evidence>
<dbReference type="PANTHER" id="PTHR11705">
    <property type="entry name" value="PROTEASE FAMILY M14 CARBOXYPEPTIDASE A,B"/>
    <property type="match status" value="1"/>
</dbReference>
<dbReference type="PROSITE" id="PS51782">
    <property type="entry name" value="LYSM"/>
    <property type="match status" value="1"/>
</dbReference>
<evidence type="ECO:0000259" key="10">
    <source>
        <dbReference type="PROSITE" id="PS51782"/>
    </source>
</evidence>
<evidence type="ECO:0000256" key="5">
    <source>
        <dbReference type="ARBA" id="ARBA00022801"/>
    </source>
</evidence>
<keyword evidence="6" id="KW-0862">Zinc</keyword>
<evidence type="ECO:0000256" key="4">
    <source>
        <dbReference type="ARBA" id="ARBA00022723"/>
    </source>
</evidence>
<sequence length="396" mass="45043">MKITVRKGDTFSYYSQLFDLPLQLLLDSNPNLNPDALQPGSFVRLPGYFAEGIPINHGDTVHSISQTCRVHPDAICLLNPLVNIQSLQIGERLFVPKRASGRVVSSGVPYDYPTLQKDLRKVCELYPFIQSDIIGHSVLKKELVQLKWGRGTKKVHVNASFHANEWITTGILMTFLNDYLLALTNNIPIRGVNMLTLYEQTTLSAVPMVDPDGVDLVLHGPPVQEPFHSLVKSLNKESIDFKDWKANIRGVDLNNQLPARWEKEKVRKPQEAAPRDYPGDYPLSEPEARAMADLAFEEDFDRVIALHTQGKEFYWGFEKEEPPEAEDIAREFERVSGYKAVQYVDSYAGYKDWFIQEFRRPGFTIELGYGVNPLPLSQFDEIYEDTLGIFLAGLYM</sequence>
<keyword evidence="5" id="KW-0378">Hydrolase</keyword>
<dbReference type="Gene3D" id="3.10.350.10">
    <property type="entry name" value="LysM domain"/>
    <property type="match status" value="2"/>
</dbReference>
<dbReference type="InterPro" id="IPR034274">
    <property type="entry name" value="ENP1_M14_CPD"/>
</dbReference>
<feature type="region of interest" description="Disordered" evidence="9">
    <location>
        <begin position="263"/>
        <end position="282"/>
    </location>
</feature>
<organism evidence="12 13">
    <name type="scientific">Fictibacillus enclensis</name>
    <dbReference type="NCBI Taxonomy" id="1017270"/>
    <lineage>
        <taxon>Bacteria</taxon>
        <taxon>Bacillati</taxon>
        <taxon>Bacillota</taxon>
        <taxon>Bacilli</taxon>
        <taxon>Bacillales</taxon>
        <taxon>Fictibacillaceae</taxon>
        <taxon>Fictibacillus</taxon>
    </lineage>
</organism>
<evidence type="ECO:0000256" key="2">
    <source>
        <dbReference type="ARBA" id="ARBA00005988"/>
    </source>
</evidence>
<evidence type="ECO:0000256" key="6">
    <source>
        <dbReference type="ARBA" id="ARBA00022833"/>
    </source>
</evidence>
<keyword evidence="4" id="KW-0479">Metal-binding</keyword>
<comment type="similarity">
    <text evidence="2 8">Belongs to the peptidase M14 family.</text>
</comment>
<dbReference type="AlphaFoldDB" id="A0A0V8JFD9"/>
<dbReference type="SUPFAM" id="SSF53187">
    <property type="entry name" value="Zn-dependent exopeptidases"/>
    <property type="match status" value="1"/>
</dbReference>
<evidence type="ECO:0000256" key="7">
    <source>
        <dbReference type="ARBA" id="ARBA00023049"/>
    </source>
</evidence>
<evidence type="ECO:0000256" key="3">
    <source>
        <dbReference type="ARBA" id="ARBA00022670"/>
    </source>
</evidence>
<feature type="domain" description="Peptidase M14" evidence="11">
    <location>
        <begin position="108"/>
        <end position="394"/>
    </location>
</feature>
<evidence type="ECO:0000256" key="9">
    <source>
        <dbReference type="SAM" id="MobiDB-lite"/>
    </source>
</evidence>
<feature type="active site" description="Proton donor/acceptor" evidence="8">
    <location>
        <position position="366"/>
    </location>
</feature>
<accession>A0A0V8JFD9</accession>
<dbReference type="RefSeq" id="WP_061971040.1">
    <property type="nucleotide sequence ID" value="NZ_FMAV01000001.1"/>
</dbReference>
<dbReference type="InterPro" id="IPR000834">
    <property type="entry name" value="Peptidase_M14"/>
</dbReference>
<comment type="cofactor">
    <cofactor evidence="1">
        <name>Zn(2+)</name>
        <dbReference type="ChEBI" id="CHEBI:29105"/>
    </cofactor>
</comment>
<reference evidence="12 13" key="1">
    <citation type="journal article" date="2014" name="Antonie Van Leeuwenhoek">
        <title>Fictibacillus enclensis sp. nov., isolated from marine sediment.</title>
        <authorList>
            <person name="Dastager S.G."/>
            <person name="Mawlankar R."/>
            <person name="Srinivasan K."/>
            <person name="Tang S.K."/>
            <person name="Lee J.C."/>
            <person name="Ramana V.V."/>
            <person name="Shouche Y.S."/>
        </authorList>
    </citation>
    <scope>NUCLEOTIDE SEQUENCE [LARGE SCALE GENOMIC DNA]</scope>
    <source>
        <strain evidence="12 13">NIO-1003</strain>
    </source>
</reference>
<dbReference type="CDD" id="cd06229">
    <property type="entry name" value="M14_Endopeptidase_I"/>
    <property type="match status" value="1"/>
</dbReference>
<dbReference type="Pfam" id="PF00246">
    <property type="entry name" value="Peptidase_M14"/>
    <property type="match status" value="1"/>
</dbReference>
<dbReference type="CDD" id="cd00118">
    <property type="entry name" value="LysM"/>
    <property type="match status" value="1"/>
</dbReference>
<keyword evidence="13" id="KW-1185">Reference proteome</keyword>
<evidence type="ECO:0000259" key="11">
    <source>
        <dbReference type="PROSITE" id="PS52035"/>
    </source>
</evidence>
<dbReference type="OrthoDB" id="9802862at2"/>
<keyword evidence="7" id="KW-0482">Metalloprotease</keyword>
<dbReference type="SMART" id="SM00631">
    <property type="entry name" value="Zn_pept"/>
    <property type="match status" value="1"/>
</dbReference>
<evidence type="ECO:0000313" key="13">
    <source>
        <dbReference type="Proteomes" id="UP000054099"/>
    </source>
</evidence>
<dbReference type="GO" id="GO:0008270">
    <property type="term" value="F:zinc ion binding"/>
    <property type="evidence" value="ECO:0007669"/>
    <property type="project" value="InterPro"/>
</dbReference>
<dbReference type="SMART" id="SM00257">
    <property type="entry name" value="LysM"/>
    <property type="match status" value="2"/>
</dbReference>
<dbReference type="InterPro" id="IPR036779">
    <property type="entry name" value="LysM_dom_sf"/>
</dbReference>
<dbReference type="PROSITE" id="PS52035">
    <property type="entry name" value="PEPTIDASE_M14"/>
    <property type="match status" value="1"/>
</dbReference>